<feature type="compositionally biased region" description="Basic and acidic residues" evidence="5">
    <location>
        <begin position="439"/>
        <end position="448"/>
    </location>
</feature>
<sequence length="1932" mass="213858">MFDDLYDELEHGAEEMEDADLEDYHFEGADPFEDDDEDVFDFGDDLPGLRGPVGPTSRAGDLDGADSQPSSRASRRFRLMERKLQDARIPQYPSETRAVKLLDGLRLSETATAQLLLAAGNRYEFGAFEDQFIDGDFTNLINENDTVENDINPEDDPFDYQYDEEDGEADWEAPDDGAEPVGEAPNEIDENQVFTATSKKLAPTMQARGKGKSGKSFSKGKGKNSALHKQRLQSSLCLGCGASDHWLKECPHVTTHQAHLCSAPMTLDGNGAVQEDPPTVWMTSWSTNGHRDVGTQTEAPHRGLLQVGFAVSPVDSGFAAPTSEAMTSSFHSLATGSESMNVMARDTSPCGSLQPPSDLGDLNPDDWWEELDDRALWSEMAEDCRAELRRLELSAVSSEAPPQLSLTEMQQYRGEDPRTSKATVSRVLETAQPLGDAGRQYRGEDPKTSRTRSRNKVESKQYRGEDPRTSRTAEEPQGLQVGAAETQGLRVGSWTHLIPRGQGALGAEYLAHEAPRTVASRGYAHDDTAVVPGPITRRMEREKREKHRSKSVDPRMEATWMVTFSNQVEHMSDDGGRHYETVDPDGNCAGGRGETEDHGGTIEHALEAEAIARGPSEEWTQQQVIASQVMKQMSKQMQEDMQREMQKELQKALYLAKSSMMTPPPNLETASVSAQSWDPVNPVEEENPNAWDHQQSDWQYDWQEQIEQNHEDAEALARQISARTQVSAVMAPVPEESWEEEPVAAAVRDEPAAPAASPAETTTNLDEITHEMLVVNARTFCRNCGSIEKEIHAGSIRCRQCLNEIFTDKIDQVYGNLGCFMRRWAPADARHWEPGWQSGYVARSSRWQRKGGEPAAPADAAATSTATSAESLWYFGFGANINPWKLRERRKIIPIDQVCGRLPGWRLTFNHKGGMGNIERLDSPALTNRGPDEVHGMLLHLSARDFEKLSAMEYEYGTTDVLVSAYDGREIAAKAFVSSPEWKLAGSLPPPERYLKLIRDGCSEMGIDSAYQNWLRSLQSQKGQRGAEYWTVAQPSKKQRTPSVGRDEMSAGPLCLGALQAFAVPCDLVDIGANLGKCSEQDLAAQLVRAAAAKVNHVILTGCSVKGSRDARRICEQWTGGIEGTSLDRLPQLNFTAGVHPHDAKSCDSNTMAVLRELAAAPGCVSIGECGLDYDRMFSPREVQLEWCRKQVDLAVELGMPLFLHERDRDSNKGRPLGSSVDLRRILSESKVDPKKVCIHCFTGNGEDLRQYVSAGYFIGLTGFAGMKKRGAHIRQLLEQGALPLQQLMIETDCPFMLPDKEYLPDKLGIAGRKNEPCSMPAVCRAIAECLKAPLHTLGCIWLNRENATSMDFSPVPLLDVLPHHRVLDITGSSCKDLALALHERLLTKEDGARSSSGKVWAAQPWQVPQGLLFANAARPEDLEPLMATVPEKLRGPVVFTVSPPQSFPQIYMASSRVLPCVVQFDQVLCRVSSSHDSEKLQAWHMHPLQLKILRRGLRFLAPGGRLLYMTSSENAMENEVVAAALTSQPNIRLVQVAWPLHAGWSSLDAMQAWPVLNPNKLGLAFNCWEEVPRQMRGGKILQTMFPPGQTQAEVTSQLSRCLRAKRLDEALFVALFDKVADEAFASDSEGPDSATLDGFKRGSNVVVRATGDPAIVVGPGQKAFKGLIKIRYPDRTTYHVELGDIEDASHRLSQLLRLKLGISGLLLLAFRRVLQRIILQRPRLLLLSLLVSLLGWRLHLRRRQTPGPMVTSRVSASASRLVKRCAKIPEAVLSFAEFYGLELPHDDLPACSGVGQVEFPYRSLGYRTADKQNLYLVSPSVFDVRVPEQLRHSMCGAPFLQRCISSEEVKRWGCSLRPTAAAAEFLSQCCLRQRLVIEPRQLHSLLENGQIKLNLHHSELLDGGVILVQENDEGLLRGIPGVFQAGFVHLS</sequence>
<feature type="region of interest" description="Disordered" evidence="5">
    <location>
        <begin position="166"/>
        <end position="185"/>
    </location>
</feature>
<feature type="region of interest" description="Disordered" evidence="5">
    <location>
        <begin position="204"/>
        <end position="226"/>
    </location>
</feature>
<reference evidence="6 7" key="1">
    <citation type="submission" date="2024-02" db="EMBL/GenBank/DDBJ databases">
        <authorList>
            <person name="Chen Y."/>
            <person name="Shah S."/>
            <person name="Dougan E. K."/>
            <person name="Thang M."/>
            <person name="Chan C."/>
        </authorList>
    </citation>
    <scope>NUCLEOTIDE SEQUENCE [LARGE SCALE GENOMIC DNA]</scope>
</reference>
<feature type="compositionally biased region" description="Acidic residues" evidence="5">
    <location>
        <begin position="166"/>
        <end position="178"/>
    </location>
</feature>
<evidence type="ECO:0000256" key="4">
    <source>
        <dbReference type="ARBA" id="ARBA00022801"/>
    </source>
</evidence>
<dbReference type="Gene3D" id="3.20.20.140">
    <property type="entry name" value="Metal-dependent hydrolases"/>
    <property type="match status" value="1"/>
</dbReference>
<evidence type="ECO:0000256" key="5">
    <source>
        <dbReference type="SAM" id="MobiDB-lite"/>
    </source>
</evidence>
<evidence type="ECO:0000256" key="1">
    <source>
        <dbReference type="ARBA" id="ARBA00009275"/>
    </source>
</evidence>
<dbReference type="InterPro" id="IPR050891">
    <property type="entry name" value="TatD-type_Hydrolase"/>
</dbReference>
<dbReference type="SUPFAM" id="SSF53335">
    <property type="entry name" value="S-adenosyl-L-methionine-dependent methyltransferases"/>
    <property type="match status" value="1"/>
</dbReference>
<comment type="similarity">
    <text evidence="1">Belongs to the metallo-dependent hydrolases superfamily. TatD-type hydrolase family.</text>
</comment>
<dbReference type="InterPro" id="IPR032466">
    <property type="entry name" value="Metal_Hydrolase"/>
</dbReference>
<keyword evidence="2" id="KW-0540">Nuclease</keyword>
<name>A0ABP0LGE7_9DINO</name>
<dbReference type="Gene3D" id="3.40.50.150">
    <property type="entry name" value="Vaccinia Virus protein VP39"/>
    <property type="match status" value="1"/>
</dbReference>
<evidence type="ECO:0000256" key="3">
    <source>
        <dbReference type="ARBA" id="ARBA00022723"/>
    </source>
</evidence>
<feature type="compositionally biased region" description="Basic residues" evidence="5">
    <location>
        <begin position="209"/>
        <end position="226"/>
    </location>
</feature>
<dbReference type="CDD" id="cd01310">
    <property type="entry name" value="TatD_DNAse"/>
    <property type="match status" value="1"/>
</dbReference>
<accession>A0ABP0LGE7</accession>
<keyword evidence="7" id="KW-1185">Reference proteome</keyword>
<organism evidence="6 7">
    <name type="scientific">Durusdinium trenchii</name>
    <dbReference type="NCBI Taxonomy" id="1381693"/>
    <lineage>
        <taxon>Eukaryota</taxon>
        <taxon>Sar</taxon>
        <taxon>Alveolata</taxon>
        <taxon>Dinophyceae</taxon>
        <taxon>Suessiales</taxon>
        <taxon>Symbiodiniaceae</taxon>
        <taxon>Durusdinium</taxon>
    </lineage>
</organism>
<evidence type="ECO:0000256" key="2">
    <source>
        <dbReference type="ARBA" id="ARBA00022722"/>
    </source>
</evidence>
<feature type="region of interest" description="Disordered" evidence="5">
    <location>
        <begin position="578"/>
        <end position="598"/>
    </location>
</feature>
<dbReference type="Gene3D" id="3.10.490.10">
    <property type="entry name" value="Gamma-glutamyl cyclotransferase-like"/>
    <property type="match status" value="1"/>
</dbReference>
<feature type="compositionally biased region" description="Basic and acidic residues" evidence="5">
    <location>
        <begin position="455"/>
        <end position="474"/>
    </location>
</feature>
<evidence type="ECO:0008006" key="8">
    <source>
        <dbReference type="Google" id="ProtNLM"/>
    </source>
</evidence>
<evidence type="ECO:0000313" key="7">
    <source>
        <dbReference type="Proteomes" id="UP001642484"/>
    </source>
</evidence>
<dbReference type="PANTHER" id="PTHR10060">
    <property type="entry name" value="TATD FAMILY DEOXYRIBONUCLEASE"/>
    <property type="match status" value="1"/>
</dbReference>
<keyword evidence="3" id="KW-0479">Metal-binding</keyword>
<evidence type="ECO:0000313" key="6">
    <source>
        <dbReference type="EMBL" id="CAK9037164.1"/>
    </source>
</evidence>
<dbReference type="Proteomes" id="UP001642484">
    <property type="component" value="Unassembled WGS sequence"/>
</dbReference>
<feature type="region of interest" description="Disordered" evidence="5">
    <location>
        <begin position="395"/>
        <end position="486"/>
    </location>
</feature>
<dbReference type="Pfam" id="PF01026">
    <property type="entry name" value="TatD_DNase"/>
    <property type="match status" value="1"/>
</dbReference>
<dbReference type="InterPro" id="IPR029063">
    <property type="entry name" value="SAM-dependent_MTases_sf"/>
</dbReference>
<dbReference type="SUPFAM" id="SSF51556">
    <property type="entry name" value="Metallo-dependent hydrolases"/>
    <property type="match status" value="1"/>
</dbReference>
<keyword evidence="4" id="KW-0378">Hydrolase</keyword>
<dbReference type="EMBL" id="CAXAMN010012113">
    <property type="protein sequence ID" value="CAK9037164.1"/>
    <property type="molecule type" value="Genomic_DNA"/>
</dbReference>
<feature type="region of interest" description="Disordered" evidence="5">
    <location>
        <begin position="27"/>
        <end position="74"/>
    </location>
</feature>
<feature type="compositionally biased region" description="Acidic residues" evidence="5">
    <location>
        <begin position="30"/>
        <end position="44"/>
    </location>
</feature>
<protein>
    <recommendedName>
        <fullName evidence="8">Gamma-glutamylcyclotransferase</fullName>
    </recommendedName>
</protein>
<dbReference type="PANTHER" id="PTHR10060:SF15">
    <property type="entry name" value="DEOXYRIBONUCLEASE TATDN1"/>
    <property type="match status" value="1"/>
</dbReference>
<proteinExistence type="inferred from homology"/>
<dbReference type="InterPro" id="IPR001130">
    <property type="entry name" value="TatD-like"/>
</dbReference>
<feature type="region of interest" description="Disordered" evidence="5">
    <location>
        <begin position="1"/>
        <end position="20"/>
    </location>
</feature>
<dbReference type="CDD" id="cd06661">
    <property type="entry name" value="GGCT_like"/>
    <property type="match status" value="1"/>
</dbReference>
<gene>
    <name evidence="6" type="ORF">CCMP2556_LOCUS20555</name>
</gene>
<comment type="caution">
    <text evidence="6">The sequence shown here is derived from an EMBL/GenBank/DDBJ whole genome shotgun (WGS) entry which is preliminary data.</text>
</comment>
<feature type="region of interest" description="Disordered" evidence="5">
    <location>
        <begin position="527"/>
        <end position="553"/>
    </location>
</feature>
<dbReference type="InterPro" id="IPR013024">
    <property type="entry name" value="GGCT-like"/>
</dbReference>